<keyword evidence="2" id="KW-1185">Reference proteome</keyword>
<accession>A0A9N9ZF30</accession>
<protein>
    <submittedName>
        <fullName evidence="1">Uncharacterized protein</fullName>
    </submittedName>
</protein>
<sequence>MAVQELGVILQDNPGLEKVYSNSHSVLKFRVAFDGFVGKGFIISRGPPRFEFTVYCGWLLPKHGIHGFTYD</sequence>
<evidence type="ECO:0000313" key="2">
    <source>
        <dbReference type="Proteomes" id="UP000775872"/>
    </source>
</evidence>
<dbReference type="Proteomes" id="UP000775872">
    <property type="component" value="Unassembled WGS sequence"/>
</dbReference>
<dbReference type="AlphaFoldDB" id="A0A9N9ZF30"/>
<dbReference type="EMBL" id="CABFOC020000048">
    <property type="protein sequence ID" value="CAH0054357.1"/>
    <property type="molecule type" value="Genomic_DNA"/>
</dbReference>
<evidence type="ECO:0000313" key="1">
    <source>
        <dbReference type="EMBL" id="CAH0054357.1"/>
    </source>
</evidence>
<name>A0A9N9ZF30_9HYPO</name>
<reference evidence="1 2" key="2">
    <citation type="submission" date="2021-10" db="EMBL/GenBank/DDBJ databases">
        <authorList>
            <person name="Piombo E."/>
        </authorList>
    </citation>
    <scope>NUCLEOTIDE SEQUENCE [LARGE SCALE GENOMIC DNA]</scope>
</reference>
<proteinExistence type="predicted"/>
<reference evidence="2" key="1">
    <citation type="submission" date="2019-06" db="EMBL/GenBank/DDBJ databases">
        <authorList>
            <person name="Broberg M."/>
        </authorList>
    </citation>
    <scope>NUCLEOTIDE SEQUENCE [LARGE SCALE GENOMIC DNA]</scope>
</reference>
<organism evidence="1 2">
    <name type="scientific">Clonostachys solani</name>
    <dbReference type="NCBI Taxonomy" id="160281"/>
    <lineage>
        <taxon>Eukaryota</taxon>
        <taxon>Fungi</taxon>
        <taxon>Dikarya</taxon>
        <taxon>Ascomycota</taxon>
        <taxon>Pezizomycotina</taxon>
        <taxon>Sordariomycetes</taxon>
        <taxon>Hypocreomycetidae</taxon>
        <taxon>Hypocreales</taxon>
        <taxon>Bionectriaceae</taxon>
        <taxon>Clonostachys</taxon>
    </lineage>
</organism>
<gene>
    <name evidence="1" type="ORF">CSOL1703_00015830</name>
</gene>
<dbReference type="OrthoDB" id="10399275at2759"/>
<comment type="caution">
    <text evidence="1">The sequence shown here is derived from an EMBL/GenBank/DDBJ whole genome shotgun (WGS) entry which is preliminary data.</text>
</comment>